<sequence length="168" mass="18964">MRVNCDIGSSLPKVTVIEEEIDHEVCPCCVLASVLVLSSHAYDENCFLEDHRKLGTLRRVVEDVTALLRTAGRRSLGCHYYLRTRYIREHLSPDEQDAHRRRLDSISVSPHRRCKALKILHQVGNADAELQVNHHRTPRGSSYASALTPQNHKPRRAVEAGVALRSPS</sequence>
<dbReference type="AlphaFoldDB" id="A0A6G1L037"/>
<evidence type="ECO:0000313" key="3">
    <source>
        <dbReference type="Proteomes" id="UP000799436"/>
    </source>
</evidence>
<gene>
    <name evidence="2" type="ORF">EJ03DRAFT_184876</name>
</gene>
<feature type="region of interest" description="Disordered" evidence="1">
    <location>
        <begin position="135"/>
        <end position="168"/>
    </location>
</feature>
<name>A0A6G1L037_9PEZI</name>
<protein>
    <submittedName>
        <fullName evidence="2">Uncharacterized protein</fullName>
    </submittedName>
</protein>
<evidence type="ECO:0000313" key="2">
    <source>
        <dbReference type="EMBL" id="KAF2766185.1"/>
    </source>
</evidence>
<reference evidence="2" key="1">
    <citation type="journal article" date="2020" name="Stud. Mycol.">
        <title>101 Dothideomycetes genomes: a test case for predicting lifestyles and emergence of pathogens.</title>
        <authorList>
            <person name="Haridas S."/>
            <person name="Albert R."/>
            <person name="Binder M."/>
            <person name="Bloem J."/>
            <person name="Labutti K."/>
            <person name="Salamov A."/>
            <person name="Andreopoulos B."/>
            <person name="Baker S."/>
            <person name="Barry K."/>
            <person name="Bills G."/>
            <person name="Bluhm B."/>
            <person name="Cannon C."/>
            <person name="Castanera R."/>
            <person name="Culley D."/>
            <person name="Daum C."/>
            <person name="Ezra D."/>
            <person name="Gonzalez J."/>
            <person name="Henrissat B."/>
            <person name="Kuo A."/>
            <person name="Liang C."/>
            <person name="Lipzen A."/>
            <person name="Lutzoni F."/>
            <person name="Magnuson J."/>
            <person name="Mondo S."/>
            <person name="Nolan M."/>
            <person name="Ohm R."/>
            <person name="Pangilinan J."/>
            <person name="Park H.-J."/>
            <person name="Ramirez L."/>
            <person name="Alfaro M."/>
            <person name="Sun H."/>
            <person name="Tritt A."/>
            <person name="Yoshinaga Y."/>
            <person name="Zwiers L.-H."/>
            <person name="Turgeon B."/>
            <person name="Goodwin S."/>
            <person name="Spatafora J."/>
            <person name="Crous P."/>
            <person name="Grigoriev I."/>
        </authorList>
    </citation>
    <scope>NUCLEOTIDE SEQUENCE</scope>
    <source>
        <strain evidence="2">CBS 116005</strain>
    </source>
</reference>
<dbReference type="Proteomes" id="UP000799436">
    <property type="component" value="Unassembled WGS sequence"/>
</dbReference>
<organism evidence="2 3">
    <name type="scientific">Teratosphaeria nubilosa</name>
    <dbReference type="NCBI Taxonomy" id="161662"/>
    <lineage>
        <taxon>Eukaryota</taxon>
        <taxon>Fungi</taxon>
        <taxon>Dikarya</taxon>
        <taxon>Ascomycota</taxon>
        <taxon>Pezizomycotina</taxon>
        <taxon>Dothideomycetes</taxon>
        <taxon>Dothideomycetidae</taxon>
        <taxon>Mycosphaerellales</taxon>
        <taxon>Teratosphaeriaceae</taxon>
        <taxon>Teratosphaeria</taxon>
    </lineage>
</organism>
<proteinExistence type="predicted"/>
<accession>A0A6G1L037</accession>
<dbReference type="EMBL" id="ML995876">
    <property type="protein sequence ID" value="KAF2766185.1"/>
    <property type="molecule type" value="Genomic_DNA"/>
</dbReference>
<keyword evidence="3" id="KW-1185">Reference proteome</keyword>
<feature type="compositionally biased region" description="Polar residues" evidence="1">
    <location>
        <begin position="139"/>
        <end position="151"/>
    </location>
</feature>
<evidence type="ECO:0000256" key="1">
    <source>
        <dbReference type="SAM" id="MobiDB-lite"/>
    </source>
</evidence>